<keyword evidence="5" id="KW-0723">Serine/threonine-protein kinase</keyword>
<keyword evidence="9 16" id="KW-0547">Nucleotide-binding</keyword>
<dbReference type="PROSITE" id="PS00889">
    <property type="entry name" value="CNMP_BINDING_2"/>
    <property type="match status" value="2"/>
</dbReference>
<evidence type="ECO:0000256" key="9">
    <source>
        <dbReference type="ARBA" id="ARBA00022741"/>
    </source>
</evidence>
<evidence type="ECO:0000259" key="19">
    <source>
        <dbReference type="PROSITE" id="PS50042"/>
    </source>
</evidence>
<comment type="subcellular location">
    <subcellularLocation>
        <location evidence="2">Endomembrane system</location>
    </subcellularLocation>
</comment>
<comment type="catalytic activity">
    <reaction evidence="15">
        <text>L-seryl-[protein] + ATP = O-phospho-L-seryl-[protein] + ADP + H(+)</text>
        <dbReference type="Rhea" id="RHEA:17989"/>
        <dbReference type="Rhea" id="RHEA-COMP:9863"/>
        <dbReference type="Rhea" id="RHEA-COMP:11604"/>
        <dbReference type="ChEBI" id="CHEBI:15378"/>
        <dbReference type="ChEBI" id="CHEBI:29999"/>
        <dbReference type="ChEBI" id="CHEBI:30616"/>
        <dbReference type="ChEBI" id="CHEBI:83421"/>
        <dbReference type="ChEBI" id="CHEBI:456216"/>
        <dbReference type="EC" id="2.7.11.12"/>
    </reaction>
</comment>
<dbReference type="InterPro" id="IPR011009">
    <property type="entry name" value="Kinase-like_dom_sf"/>
</dbReference>
<feature type="compositionally biased region" description="Polar residues" evidence="17">
    <location>
        <begin position="29"/>
        <end position="48"/>
    </location>
</feature>
<accession>A0A7S2JSU2</accession>
<dbReference type="AlphaFoldDB" id="A0A7S2JSU2"/>
<dbReference type="SUPFAM" id="SSF56112">
    <property type="entry name" value="Protein kinase-like (PK-like)"/>
    <property type="match status" value="1"/>
</dbReference>
<dbReference type="SUPFAM" id="SSF51206">
    <property type="entry name" value="cAMP-binding domain-like"/>
    <property type="match status" value="4"/>
</dbReference>
<proteinExistence type="inferred from homology"/>
<dbReference type="CDD" id="cd00038">
    <property type="entry name" value="CAP_ED"/>
    <property type="match status" value="4"/>
</dbReference>
<evidence type="ECO:0000256" key="1">
    <source>
        <dbReference type="ARBA" id="ARBA00001946"/>
    </source>
</evidence>
<dbReference type="InterPro" id="IPR000719">
    <property type="entry name" value="Prot_kinase_dom"/>
</dbReference>
<evidence type="ECO:0000256" key="3">
    <source>
        <dbReference type="ARBA" id="ARBA00006352"/>
    </source>
</evidence>
<evidence type="ECO:0000256" key="13">
    <source>
        <dbReference type="ARBA" id="ARBA00024113"/>
    </source>
</evidence>
<keyword evidence="12" id="KW-0142">cGMP-binding</keyword>
<dbReference type="InterPro" id="IPR000595">
    <property type="entry name" value="cNMP-bd_dom"/>
</dbReference>
<evidence type="ECO:0000256" key="8">
    <source>
        <dbReference type="ARBA" id="ARBA00022723"/>
    </source>
</evidence>
<evidence type="ECO:0000259" key="18">
    <source>
        <dbReference type="PROSITE" id="PS50011"/>
    </source>
</evidence>
<dbReference type="PROSITE" id="PS00888">
    <property type="entry name" value="CNMP_BINDING_1"/>
    <property type="match status" value="2"/>
</dbReference>
<dbReference type="PANTHER" id="PTHR24353">
    <property type="entry name" value="CYCLIC NUCLEOTIDE-DEPENDENT PROTEIN KINASE"/>
    <property type="match status" value="1"/>
</dbReference>
<evidence type="ECO:0000256" key="7">
    <source>
        <dbReference type="ARBA" id="ARBA00022679"/>
    </source>
</evidence>
<dbReference type="InterPro" id="IPR008271">
    <property type="entry name" value="Ser/Thr_kinase_AS"/>
</dbReference>
<sequence>MTGGDSVSVMHRRSEADVYKSDLGKSHRTSSGSTFYNMVTDGKNNGTRNKVKKGDKMMRRLSSSFTAGQGHNFRNNVFSARVDVDMKHFVLPKTQKCDETSEFISKVLGENFLFSSLSQSDIKMFIDAMAPMQAGQDDFIISQGDNGDYFYILEEGEVGFYINGKAVGAGGRGKSFGELALLHDCPRTASVKALTPCKLWKIEQTTFRFIMVHSTERSDKTVIEVLRKVPLFSNLDEGFFNKLANSMTCKTFTDGEIVIRKGDIGDTFYVVREGKVAVTEVGRRLSMRHVSVGSQVVLGVGQSFGERALLTGEVRSATIIAAGNCDLLCLDRKDFEEILGNLKDLLELARWRHILTRVPLFSNALIDSAEKDAIESLNSEILGKLTIAMTKEEVSAGEVIMKKGDVGDKFYIIRDGHVELSCGGENSGPQELDLELGAGDFFGEHSLFTGEPRHFTVVSRTDCVLSCLTRDSCEKLLAPLQKVLERARWRRVLLGIPQVAEKKLEQREMDLLVLQVTTQGFRRGETLSEQDEDISKRSVYILNHGKVSIKRDGAAYTFSPGAYFGDSALAEDKSVMCNGEVITFLQDSVCGVLSAVELQAVLSKFTIVGSTALRKASIKKYTDIKIADFQRHQLLGRGSFGKVWLVSREGDNELCALKVMIKSRIYRKRQSHFVINERKVMAALEHPFIIKLVSAFQDDFSLYMLLSLVEGGEMYELMKRQESRRLGNDAVCFYSACMIDALGYIHSHNICHRDIKAENIMLDRDGYSLIIDFGFAKVVENKTFTLCGTPYYLAPEMLLSKGYNKGADYWAFAVLMYEMLVGNVPFSAGDEMSVYRLICSLRYTIPEDIVKPEAADLLEKIFVKPKKRLGCLVGGVKDITEHPFFDSINWDDLLARKAKPPFEGEAIVANEQPDSIKHIMYQPEDANKLALEPEVNALFSEFGPQVKAVIAKPKPPPQSKLSFRKEIANGAQKNGYVPAKQADGCGCACVIS</sequence>
<evidence type="ECO:0000256" key="4">
    <source>
        <dbReference type="ARBA" id="ARBA00012428"/>
    </source>
</evidence>
<keyword evidence="11 16" id="KW-0067">ATP-binding</keyword>
<reference evidence="20" key="1">
    <citation type="submission" date="2021-01" db="EMBL/GenBank/DDBJ databases">
        <authorList>
            <person name="Corre E."/>
            <person name="Pelletier E."/>
            <person name="Niang G."/>
            <person name="Scheremetjew M."/>
            <person name="Finn R."/>
            <person name="Kale V."/>
            <person name="Holt S."/>
            <person name="Cochrane G."/>
            <person name="Meng A."/>
            <person name="Brown T."/>
            <person name="Cohen L."/>
        </authorList>
    </citation>
    <scope>NUCLEOTIDE SEQUENCE</scope>
    <source>
        <strain evidence="20">B650</strain>
    </source>
</reference>
<comment type="cofactor">
    <cofactor evidence="1">
        <name>Mg(2+)</name>
        <dbReference type="ChEBI" id="CHEBI:18420"/>
    </cofactor>
</comment>
<comment type="catalytic activity">
    <reaction evidence="14">
        <text>L-threonyl-[protein] + ATP = O-phospho-L-threonyl-[protein] + ADP + H(+)</text>
        <dbReference type="Rhea" id="RHEA:46608"/>
        <dbReference type="Rhea" id="RHEA-COMP:11060"/>
        <dbReference type="Rhea" id="RHEA-COMP:11605"/>
        <dbReference type="ChEBI" id="CHEBI:15378"/>
        <dbReference type="ChEBI" id="CHEBI:30013"/>
        <dbReference type="ChEBI" id="CHEBI:30616"/>
        <dbReference type="ChEBI" id="CHEBI:61977"/>
        <dbReference type="ChEBI" id="CHEBI:456216"/>
        <dbReference type="EC" id="2.7.11.12"/>
    </reaction>
</comment>
<evidence type="ECO:0000256" key="12">
    <source>
        <dbReference type="ARBA" id="ARBA00022992"/>
    </source>
</evidence>
<dbReference type="Gene3D" id="3.30.200.20">
    <property type="entry name" value="Phosphorylase Kinase, domain 1"/>
    <property type="match status" value="1"/>
</dbReference>
<feature type="region of interest" description="Disordered" evidence="17">
    <location>
        <begin position="18"/>
        <end position="51"/>
    </location>
</feature>
<dbReference type="GO" id="GO:0030553">
    <property type="term" value="F:cGMP binding"/>
    <property type="evidence" value="ECO:0007669"/>
    <property type="project" value="UniProtKB-KW"/>
</dbReference>
<evidence type="ECO:0000256" key="6">
    <source>
        <dbReference type="ARBA" id="ARBA00022535"/>
    </source>
</evidence>
<dbReference type="GO" id="GO:0004692">
    <property type="term" value="F:cGMP-dependent protein kinase activity"/>
    <property type="evidence" value="ECO:0007669"/>
    <property type="project" value="UniProtKB-EC"/>
</dbReference>
<feature type="domain" description="Cyclic nucleotide-binding" evidence="19">
    <location>
        <begin position="231"/>
        <end position="340"/>
    </location>
</feature>
<dbReference type="PANTHER" id="PTHR24353:SF143">
    <property type="entry name" value="PROTEIN KINASE DOMAIN-CONTAINING PROTEIN"/>
    <property type="match status" value="1"/>
</dbReference>
<feature type="domain" description="Cyclic nucleotide-binding" evidence="19">
    <location>
        <begin position="113"/>
        <end position="228"/>
    </location>
</feature>
<name>A0A7S2JSU2_9STRA</name>
<dbReference type="GO" id="GO:0012505">
    <property type="term" value="C:endomembrane system"/>
    <property type="evidence" value="ECO:0007669"/>
    <property type="project" value="UniProtKB-SubCell"/>
</dbReference>
<dbReference type="EC" id="2.7.11.12" evidence="4"/>
<feature type="domain" description="Protein kinase" evidence="18">
    <location>
        <begin position="629"/>
        <end position="885"/>
    </location>
</feature>
<dbReference type="InterPro" id="IPR014710">
    <property type="entry name" value="RmlC-like_jellyroll"/>
</dbReference>
<dbReference type="Pfam" id="PF00069">
    <property type="entry name" value="Pkinase"/>
    <property type="match status" value="1"/>
</dbReference>
<keyword evidence="6" id="KW-0140">cGMP</keyword>
<evidence type="ECO:0000256" key="5">
    <source>
        <dbReference type="ARBA" id="ARBA00022527"/>
    </source>
</evidence>
<keyword evidence="7" id="KW-0808">Transferase</keyword>
<evidence type="ECO:0000313" key="20">
    <source>
        <dbReference type="EMBL" id="CAD9555401.1"/>
    </source>
</evidence>
<feature type="domain" description="Cyclic nucleotide-binding" evidence="19">
    <location>
        <begin position="538"/>
        <end position="573"/>
    </location>
</feature>
<dbReference type="FunFam" id="3.30.200.20:FF:000042">
    <property type="entry name" value="Aurora kinase A"/>
    <property type="match status" value="1"/>
</dbReference>
<dbReference type="Gene3D" id="1.10.510.10">
    <property type="entry name" value="Transferase(Phosphotransferase) domain 1"/>
    <property type="match status" value="1"/>
</dbReference>
<dbReference type="PROSITE" id="PS00107">
    <property type="entry name" value="PROTEIN_KINASE_ATP"/>
    <property type="match status" value="1"/>
</dbReference>
<dbReference type="SMART" id="SM00220">
    <property type="entry name" value="S_TKc"/>
    <property type="match status" value="1"/>
</dbReference>
<dbReference type="PROSITE" id="PS50042">
    <property type="entry name" value="CNMP_BINDING_3"/>
    <property type="match status" value="4"/>
</dbReference>
<dbReference type="PROSITE" id="PS50011">
    <property type="entry name" value="PROTEIN_KINASE_DOM"/>
    <property type="match status" value="1"/>
</dbReference>
<dbReference type="SMART" id="SM00100">
    <property type="entry name" value="cNMP"/>
    <property type="match status" value="4"/>
</dbReference>
<dbReference type="PRINTS" id="PR00103">
    <property type="entry name" value="CAMPKINASE"/>
</dbReference>
<dbReference type="InterPro" id="IPR018490">
    <property type="entry name" value="cNMP-bd_dom_sf"/>
</dbReference>
<comment type="similarity">
    <text evidence="3">Belongs to the protein kinase superfamily. AGC Ser/Thr protein kinase family. cGMP subfamily.</text>
</comment>
<evidence type="ECO:0000256" key="14">
    <source>
        <dbReference type="ARBA" id="ARBA00047298"/>
    </source>
</evidence>
<dbReference type="Gene3D" id="2.60.120.10">
    <property type="entry name" value="Jelly Rolls"/>
    <property type="match status" value="4"/>
</dbReference>
<dbReference type="Pfam" id="PF00027">
    <property type="entry name" value="cNMP_binding"/>
    <property type="match status" value="3"/>
</dbReference>
<dbReference type="PROSITE" id="PS00108">
    <property type="entry name" value="PROTEIN_KINASE_ST"/>
    <property type="match status" value="1"/>
</dbReference>
<evidence type="ECO:0000256" key="10">
    <source>
        <dbReference type="ARBA" id="ARBA00022777"/>
    </source>
</evidence>
<protein>
    <recommendedName>
        <fullName evidence="13">cGMP-dependent protein kinase</fullName>
        <ecNumber evidence="4">2.7.11.12</ecNumber>
    </recommendedName>
</protein>
<dbReference type="FunFam" id="2.60.120.10:FF:000068">
    <property type="entry name" value="cGMP-dependent protein kinase"/>
    <property type="match status" value="1"/>
</dbReference>
<dbReference type="EMBL" id="HBGY01000752">
    <property type="protein sequence ID" value="CAD9555401.1"/>
    <property type="molecule type" value="Transcribed_RNA"/>
</dbReference>
<gene>
    <name evidence="20" type="ORF">LDAN0321_LOCUS487</name>
</gene>
<keyword evidence="8" id="KW-0479">Metal-binding</keyword>
<evidence type="ECO:0000256" key="2">
    <source>
        <dbReference type="ARBA" id="ARBA00004308"/>
    </source>
</evidence>
<dbReference type="GO" id="GO:0005524">
    <property type="term" value="F:ATP binding"/>
    <property type="evidence" value="ECO:0007669"/>
    <property type="project" value="UniProtKB-UniRule"/>
</dbReference>
<dbReference type="InterPro" id="IPR017441">
    <property type="entry name" value="Protein_kinase_ATP_BS"/>
</dbReference>
<dbReference type="InterPro" id="IPR018488">
    <property type="entry name" value="cNMP-bd_CS"/>
</dbReference>
<keyword evidence="10" id="KW-0418">Kinase</keyword>
<evidence type="ECO:0000256" key="15">
    <source>
        <dbReference type="ARBA" id="ARBA00047462"/>
    </source>
</evidence>
<evidence type="ECO:0000256" key="17">
    <source>
        <dbReference type="SAM" id="MobiDB-lite"/>
    </source>
</evidence>
<feature type="domain" description="Cyclic nucleotide-binding" evidence="19">
    <location>
        <begin position="373"/>
        <end position="486"/>
    </location>
</feature>
<dbReference type="GO" id="GO:0046872">
    <property type="term" value="F:metal ion binding"/>
    <property type="evidence" value="ECO:0007669"/>
    <property type="project" value="UniProtKB-KW"/>
</dbReference>
<evidence type="ECO:0000256" key="16">
    <source>
        <dbReference type="PROSITE-ProRule" id="PRU10141"/>
    </source>
</evidence>
<feature type="binding site" evidence="16">
    <location>
        <position position="658"/>
    </location>
    <ligand>
        <name>ATP</name>
        <dbReference type="ChEBI" id="CHEBI:30616"/>
    </ligand>
</feature>
<organism evidence="20">
    <name type="scientific">Leptocylindrus danicus</name>
    <dbReference type="NCBI Taxonomy" id="163516"/>
    <lineage>
        <taxon>Eukaryota</taxon>
        <taxon>Sar</taxon>
        <taxon>Stramenopiles</taxon>
        <taxon>Ochrophyta</taxon>
        <taxon>Bacillariophyta</taxon>
        <taxon>Coscinodiscophyceae</taxon>
        <taxon>Chaetocerotophycidae</taxon>
        <taxon>Leptocylindrales</taxon>
        <taxon>Leptocylindraceae</taxon>
        <taxon>Leptocylindrus</taxon>
    </lineage>
</organism>
<evidence type="ECO:0000256" key="11">
    <source>
        <dbReference type="ARBA" id="ARBA00022840"/>
    </source>
</evidence>